<feature type="transmembrane region" description="Helical" evidence="10">
    <location>
        <begin position="47"/>
        <end position="68"/>
    </location>
</feature>
<evidence type="ECO:0000256" key="5">
    <source>
        <dbReference type="ARBA" id="ARBA00022475"/>
    </source>
</evidence>
<evidence type="ECO:0000259" key="12">
    <source>
        <dbReference type="PROSITE" id="PS50928"/>
    </source>
</evidence>
<dbReference type="NCBIfam" id="TIGR02141">
    <property type="entry name" value="modB_ABC"/>
    <property type="match status" value="1"/>
</dbReference>
<evidence type="ECO:0000313" key="14">
    <source>
        <dbReference type="Proteomes" id="UP001201397"/>
    </source>
</evidence>
<keyword evidence="9 10" id="KW-0472">Membrane</keyword>
<dbReference type="EMBL" id="JAKKDL010000001">
    <property type="protein sequence ID" value="MCF7528883.1"/>
    <property type="molecule type" value="Genomic_DNA"/>
</dbReference>
<keyword evidence="4 10" id="KW-0813">Transport</keyword>
<dbReference type="PANTHER" id="PTHR30183:SF3">
    <property type="entry name" value="MOLYBDENUM TRANSPORT SYSTEM PERMEASE PROTEIN MODB"/>
    <property type="match status" value="1"/>
</dbReference>
<evidence type="ECO:0000256" key="6">
    <source>
        <dbReference type="ARBA" id="ARBA00022505"/>
    </source>
</evidence>
<organism evidence="13 14">
    <name type="scientific">Neisseria lisongii</name>
    <dbReference type="NCBI Taxonomy" id="2912188"/>
    <lineage>
        <taxon>Bacteria</taxon>
        <taxon>Pseudomonadati</taxon>
        <taxon>Pseudomonadota</taxon>
        <taxon>Betaproteobacteria</taxon>
        <taxon>Neisseriales</taxon>
        <taxon>Neisseriaceae</taxon>
        <taxon>Neisseria</taxon>
    </lineage>
</organism>
<dbReference type="PANTHER" id="PTHR30183">
    <property type="entry name" value="MOLYBDENUM TRANSPORT SYSTEM PERMEASE PROTEIN MODB"/>
    <property type="match status" value="1"/>
</dbReference>
<dbReference type="PROSITE" id="PS50928">
    <property type="entry name" value="ABC_TM1"/>
    <property type="match status" value="1"/>
</dbReference>
<keyword evidence="5" id="KW-1003">Cell membrane</keyword>
<keyword evidence="11" id="KW-0997">Cell inner membrane</keyword>
<dbReference type="Proteomes" id="UP001201397">
    <property type="component" value="Unassembled WGS sequence"/>
</dbReference>
<reference evidence="13" key="1">
    <citation type="submission" date="2022-01" db="EMBL/GenBank/DDBJ databases">
        <title>Neisseria sp. ZJ104.</title>
        <authorList>
            <person name="Yang C."/>
        </authorList>
    </citation>
    <scope>NUCLEOTIDE SEQUENCE</scope>
    <source>
        <strain evidence="13">ZJ104</strain>
    </source>
</reference>
<evidence type="ECO:0000256" key="1">
    <source>
        <dbReference type="ARBA" id="ARBA00002949"/>
    </source>
</evidence>
<evidence type="ECO:0000256" key="3">
    <source>
        <dbReference type="ARBA" id="ARBA00007069"/>
    </source>
</evidence>
<dbReference type="InterPro" id="IPR011867">
    <property type="entry name" value="ModB_ABC"/>
</dbReference>
<dbReference type="Gene3D" id="1.10.3720.10">
    <property type="entry name" value="MetI-like"/>
    <property type="match status" value="1"/>
</dbReference>
<dbReference type="Pfam" id="PF00528">
    <property type="entry name" value="BPD_transp_1"/>
    <property type="match status" value="1"/>
</dbReference>
<comment type="caution">
    <text evidence="11">Lacks conserved residue(s) required for the propagation of feature annotation.</text>
</comment>
<feature type="domain" description="ABC transmembrane type-1" evidence="12">
    <location>
        <begin position="9"/>
        <end position="217"/>
    </location>
</feature>
<feature type="transmembrane region" description="Helical" evidence="10">
    <location>
        <begin position="193"/>
        <end position="214"/>
    </location>
</feature>
<dbReference type="GO" id="GO:0015098">
    <property type="term" value="F:molybdate ion transmembrane transporter activity"/>
    <property type="evidence" value="ECO:0007669"/>
    <property type="project" value="UniProtKB-UniRule"/>
</dbReference>
<dbReference type="RefSeq" id="WP_237092230.1">
    <property type="nucleotide sequence ID" value="NZ_JAKKDL010000001.1"/>
</dbReference>
<keyword evidence="8 10" id="KW-1133">Transmembrane helix</keyword>
<feature type="transmembrane region" description="Helical" evidence="10">
    <location>
        <begin position="88"/>
        <end position="106"/>
    </location>
</feature>
<protein>
    <recommendedName>
        <fullName evidence="11">Molybdenum transport system permease</fullName>
    </recommendedName>
</protein>
<accession>A0AAW5AG06</accession>
<comment type="function">
    <text evidence="1 11">Part of the binding-protein-dependent transport system for molybdenum; probably responsible for the translocation of the substrate across the membrane.</text>
</comment>
<evidence type="ECO:0000256" key="9">
    <source>
        <dbReference type="ARBA" id="ARBA00023136"/>
    </source>
</evidence>
<evidence type="ECO:0000313" key="13">
    <source>
        <dbReference type="EMBL" id="MCF7528883.1"/>
    </source>
</evidence>
<dbReference type="InterPro" id="IPR035906">
    <property type="entry name" value="MetI-like_sf"/>
</dbReference>
<comment type="caution">
    <text evidence="13">The sequence shown here is derived from an EMBL/GenBank/DDBJ whole genome shotgun (WGS) entry which is preliminary data.</text>
</comment>
<dbReference type="CDD" id="cd06261">
    <property type="entry name" value="TM_PBP2"/>
    <property type="match status" value="1"/>
</dbReference>
<comment type="similarity">
    <text evidence="3 11">Belongs to the binding-protein-dependent transport system permease family. CysTW subfamily.</text>
</comment>
<evidence type="ECO:0000256" key="2">
    <source>
        <dbReference type="ARBA" id="ARBA00004651"/>
    </source>
</evidence>
<evidence type="ECO:0000256" key="8">
    <source>
        <dbReference type="ARBA" id="ARBA00022989"/>
    </source>
</evidence>
<dbReference type="SUPFAM" id="SSF161098">
    <property type="entry name" value="MetI-like"/>
    <property type="match status" value="1"/>
</dbReference>
<feature type="transmembrane region" description="Helical" evidence="10">
    <location>
        <begin position="15"/>
        <end position="35"/>
    </location>
</feature>
<comment type="subcellular location">
    <subcellularLocation>
        <location evidence="11">Cell inner membrane</location>
        <topology evidence="11">Multi-pass membrane protein</topology>
    </subcellularLocation>
    <subcellularLocation>
        <location evidence="2 10">Cell membrane</location>
        <topology evidence="2 10">Multi-pass membrane protein</topology>
    </subcellularLocation>
</comment>
<gene>
    <name evidence="13" type="primary">modB</name>
    <name evidence="13" type="ORF">L4H06_01335</name>
</gene>
<sequence>MNIPLMTTLLLSLKIAATATLLNTLLAVAVGFAFVRCRFWGRSLLDTLLTLPMVLPPTVLGYYLLVAFGRNSALGRWLEQSFGIHLIFTWQGAVLAAVAVTFPLIFKPARAAFEEVDPQLEQAAKVLGLSRCAVFFRISLPLAWRGILSGILLAFARALGEFGATLMIAGSIPGETQTLSIAIYEAVQAGDEALANALVAAVSLLCIAVLLAAGRLMRIRSRER</sequence>
<dbReference type="InterPro" id="IPR000515">
    <property type="entry name" value="MetI-like"/>
</dbReference>
<dbReference type="AlphaFoldDB" id="A0AAW5AG06"/>
<dbReference type="GO" id="GO:0005886">
    <property type="term" value="C:plasma membrane"/>
    <property type="evidence" value="ECO:0007669"/>
    <property type="project" value="UniProtKB-SubCell"/>
</dbReference>
<evidence type="ECO:0000256" key="11">
    <source>
        <dbReference type="RuleBase" id="RU365097"/>
    </source>
</evidence>
<keyword evidence="7 10" id="KW-0812">Transmembrane</keyword>
<name>A0AAW5AG06_9NEIS</name>
<proteinExistence type="inferred from homology"/>
<keyword evidence="6 11" id="KW-0500">Molybdenum</keyword>
<evidence type="ECO:0000256" key="7">
    <source>
        <dbReference type="ARBA" id="ARBA00022692"/>
    </source>
</evidence>
<evidence type="ECO:0000256" key="10">
    <source>
        <dbReference type="RuleBase" id="RU363032"/>
    </source>
</evidence>
<evidence type="ECO:0000256" key="4">
    <source>
        <dbReference type="ARBA" id="ARBA00022448"/>
    </source>
</evidence>